<dbReference type="PANTHER" id="PTHR11528">
    <property type="entry name" value="HEAT SHOCK PROTEIN 90 FAMILY MEMBER"/>
    <property type="match status" value="1"/>
</dbReference>
<dbReference type="GO" id="GO:0016887">
    <property type="term" value="F:ATP hydrolysis activity"/>
    <property type="evidence" value="ECO:0007669"/>
    <property type="project" value="InterPro"/>
</dbReference>
<dbReference type="GO" id="GO:0005524">
    <property type="term" value="F:ATP binding"/>
    <property type="evidence" value="ECO:0007669"/>
    <property type="project" value="InterPro"/>
</dbReference>
<protein>
    <submittedName>
        <fullName evidence="3">Uncharacterized protein</fullName>
    </submittedName>
</protein>
<dbReference type="Proteomes" id="UP001279734">
    <property type="component" value="Unassembled WGS sequence"/>
</dbReference>
<dbReference type="Pfam" id="PF00183">
    <property type="entry name" value="HSP90"/>
    <property type="match status" value="2"/>
</dbReference>
<organism evidence="3 4">
    <name type="scientific">Nepenthes gracilis</name>
    <name type="common">Slender pitcher plant</name>
    <dbReference type="NCBI Taxonomy" id="150966"/>
    <lineage>
        <taxon>Eukaryota</taxon>
        <taxon>Viridiplantae</taxon>
        <taxon>Streptophyta</taxon>
        <taxon>Embryophyta</taxon>
        <taxon>Tracheophyta</taxon>
        <taxon>Spermatophyta</taxon>
        <taxon>Magnoliopsida</taxon>
        <taxon>eudicotyledons</taxon>
        <taxon>Gunneridae</taxon>
        <taxon>Pentapetalae</taxon>
        <taxon>Caryophyllales</taxon>
        <taxon>Nepenthaceae</taxon>
        <taxon>Nepenthes</taxon>
    </lineage>
</organism>
<accession>A0AAD3T6K5</accession>
<dbReference type="SUPFAM" id="SSF54211">
    <property type="entry name" value="Ribosomal protein S5 domain 2-like"/>
    <property type="match status" value="1"/>
</dbReference>
<dbReference type="Gene3D" id="3.30.230.80">
    <property type="match status" value="1"/>
</dbReference>
<evidence type="ECO:0000256" key="2">
    <source>
        <dbReference type="ARBA" id="ARBA00023186"/>
    </source>
</evidence>
<dbReference type="AlphaFoldDB" id="A0AAD3T6K5"/>
<keyword evidence="2" id="KW-0143">Chaperone</keyword>
<evidence type="ECO:0000313" key="3">
    <source>
        <dbReference type="EMBL" id="GMH24395.1"/>
    </source>
</evidence>
<name>A0AAD3T6K5_NEPGR</name>
<evidence type="ECO:0000313" key="4">
    <source>
        <dbReference type="Proteomes" id="UP001279734"/>
    </source>
</evidence>
<comment type="caution">
    <text evidence="3">The sequence shown here is derived from an EMBL/GenBank/DDBJ whole genome shotgun (WGS) entry which is preliminary data.</text>
</comment>
<dbReference type="InterPro" id="IPR001404">
    <property type="entry name" value="Hsp90_fam"/>
</dbReference>
<dbReference type="GO" id="GO:0051082">
    <property type="term" value="F:unfolded protein binding"/>
    <property type="evidence" value="ECO:0007669"/>
    <property type="project" value="InterPro"/>
</dbReference>
<proteinExistence type="inferred from homology"/>
<sequence length="167" mass="19755">MSFIRRFPFVRRAIHLSACNQTDETAAHLMMLIRLSIELVDGVRSLAVPLIFGRQLGYHCTIWDKRVLGSSCCCFNTWRRVRAKDLIKKHSKFISYAISLWFEKTIKKDISKDEDKEEKKVEEGKVEKHIWMRKPEEITMEDYAAFYKSLANDWEEHLAVKHFSVEE</sequence>
<keyword evidence="4" id="KW-1185">Reference proteome</keyword>
<dbReference type="EMBL" id="BSYO01000027">
    <property type="protein sequence ID" value="GMH24395.1"/>
    <property type="molecule type" value="Genomic_DNA"/>
</dbReference>
<gene>
    <name evidence="3" type="ORF">Nepgr_026238</name>
</gene>
<reference evidence="3" key="1">
    <citation type="submission" date="2023-05" db="EMBL/GenBank/DDBJ databases">
        <title>Nepenthes gracilis genome sequencing.</title>
        <authorList>
            <person name="Fukushima K."/>
        </authorList>
    </citation>
    <scope>NUCLEOTIDE SEQUENCE</scope>
    <source>
        <strain evidence="3">SING2019-196</strain>
    </source>
</reference>
<comment type="similarity">
    <text evidence="1">Belongs to the heat shock protein 90 family.</text>
</comment>
<evidence type="ECO:0000256" key="1">
    <source>
        <dbReference type="ARBA" id="ARBA00008239"/>
    </source>
</evidence>
<dbReference type="InterPro" id="IPR020568">
    <property type="entry name" value="Ribosomal_Su5_D2-typ_SF"/>
</dbReference>
<dbReference type="GO" id="GO:0140662">
    <property type="term" value="F:ATP-dependent protein folding chaperone"/>
    <property type="evidence" value="ECO:0007669"/>
    <property type="project" value="InterPro"/>
</dbReference>